<dbReference type="NCBIfam" id="NF004884">
    <property type="entry name" value="PRK06245.1"/>
    <property type="match status" value="1"/>
</dbReference>
<reference evidence="12 13" key="1">
    <citation type="journal article" date="2018" name="ACS Chem. Biol.">
        <title>Ketoreductase domain dysfunction expands chemodiversity: malyngamide biosynthesis in the cyanobacterium Okeania hirsuta.</title>
        <authorList>
            <person name="Moss N.A."/>
            <person name="Leao T."/>
            <person name="Rankin M."/>
            <person name="McCullough T.M."/>
            <person name="Qu P."/>
            <person name="Korobeynikov A."/>
            <person name="Smith J.L."/>
            <person name="Gerwick L."/>
            <person name="Gerwick W.H."/>
        </authorList>
    </citation>
    <scope>NUCLEOTIDE SEQUENCE [LARGE SCALE GENOMIC DNA]</scope>
    <source>
        <strain evidence="12 13">PAB10Feb10-1</strain>
    </source>
</reference>
<dbReference type="PANTHER" id="PTHR43076">
    <property type="entry name" value="FO SYNTHASE (COFH)"/>
    <property type="match status" value="1"/>
</dbReference>
<dbReference type="Gene3D" id="3.20.20.70">
    <property type="entry name" value="Aldolase class I"/>
    <property type="match status" value="1"/>
</dbReference>
<dbReference type="NCBIfam" id="TIGR03550">
    <property type="entry name" value="F420_cofG"/>
    <property type="match status" value="1"/>
</dbReference>
<dbReference type="SFLD" id="SFLDG01388">
    <property type="entry name" value="7_8-didemethyl-8-hydroxy-5-dea"/>
    <property type="match status" value="1"/>
</dbReference>
<dbReference type="InterPro" id="IPR034405">
    <property type="entry name" value="F420"/>
</dbReference>
<sequence length="329" mass="37037">MSRIVTYSPAYTIVPTYECFNHCTYCNFRSEPSKSSWLSLSEAEAKLLSLKNQGVIEILILSGEVHPNSQNRPTWFQLIYDLCKLALSLGFLPHTNVGPLSRAEMKELKQVNVSMGLMLEQMTPKLLQTVHKNAPSKIPHLRLQQLELAGELRIPFTTGLLLGVGETVTDWKETLIAIANVHKKWGHIQEVILQPYSPGERQIWNSEAFDINLLPDIVAIARKILPSTIALQIPPNLVTKPEILLACVETGASDLGGIGLHDEVNPDYPHPHYQGLAKVLQSRRWQLIKRLPVYSQYDAWLPTNLGNVVSKWRMRLLIDLSGKEEVGSR</sequence>
<comment type="pathway">
    <text evidence="1 10">Cofactor biosynthesis; coenzyme F0 biosynthesis.</text>
</comment>
<evidence type="ECO:0000256" key="1">
    <source>
        <dbReference type="ARBA" id="ARBA00004712"/>
    </source>
</evidence>
<dbReference type="PANTHER" id="PTHR43076:SF15">
    <property type="entry name" value="7,8-DIDEMETHYL-8-HYDROXY-5-DEAZARIBOFLAVIN SYNTHASE"/>
    <property type="match status" value="1"/>
</dbReference>
<evidence type="ECO:0000313" key="13">
    <source>
        <dbReference type="Proteomes" id="UP000269154"/>
    </source>
</evidence>
<dbReference type="CDD" id="cd01335">
    <property type="entry name" value="Radical_SAM"/>
    <property type="match status" value="1"/>
</dbReference>
<evidence type="ECO:0000256" key="4">
    <source>
        <dbReference type="ARBA" id="ARBA00022691"/>
    </source>
</evidence>
<dbReference type="InterPro" id="IPR019939">
    <property type="entry name" value="CofG_family"/>
</dbReference>
<evidence type="ECO:0000256" key="10">
    <source>
        <dbReference type="HAMAP-Rule" id="MF_01611"/>
    </source>
</evidence>
<dbReference type="EMBL" id="RCBY01000015">
    <property type="protein sequence ID" value="RQH52784.1"/>
    <property type="molecule type" value="Genomic_DNA"/>
</dbReference>
<gene>
    <name evidence="10 12" type="primary">cofG</name>
    <name evidence="12" type="ORF">D5R40_04735</name>
</gene>
<proteinExistence type="inferred from homology"/>
<comment type="similarity">
    <text evidence="10">Belongs to the radical SAM superfamily. CofG family.</text>
</comment>
<organism evidence="12 13">
    <name type="scientific">Okeania hirsuta</name>
    <dbReference type="NCBI Taxonomy" id="1458930"/>
    <lineage>
        <taxon>Bacteria</taxon>
        <taxon>Bacillati</taxon>
        <taxon>Cyanobacteriota</taxon>
        <taxon>Cyanophyceae</taxon>
        <taxon>Oscillatoriophycideae</taxon>
        <taxon>Oscillatoriales</taxon>
        <taxon>Microcoleaceae</taxon>
        <taxon>Okeania</taxon>
    </lineage>
</organism>
<accession>A0A3N6QS20</accession>
<feature type="binding site" evidence="10">
    <location>
        <position position="26"/>
    </location>
    <ligand>
        <name>[4Fe-4S] cluster</name>
        <dbReference type="ChEBI" id="CHEBI:49883"/>
        <note>4Fe-4S-S-AdoMet</note>
    </ligand>
</feature>
<keyword evidence="7 10" id="KW-0411">Iron-sulfur</keyword>
<comment type="cofactor">
    <cofactor evidence="10">
        <name>[4Fe-4S] cluster</name>
        <dbReference type="ChEBI" id="CHEBI:49883"/>
    </cofactor>
    <text evidence="10">Binds 1 [4Fe-4S] cluster. The cluster is coordinated with 3 cysteines and an exchangeable S-adenosyl-L-methionine.</text>
</comment>
<keyword evidence="5 10" id="KW-0479">Metal-binding</keyword>
<comment type="function">
    <text evidence="10">Catalyzes the radical-mediated synthesis of 7,8-didemethyl-8-hydroxy-5-deazariboflavin (FO) from 5-amino-5-(4-hydroxybenzyl)-6-(D-ribitylimino)-5,6-dihydrouracil.</text>
</comment>
<evidence type="ECO:0000256" key="2">
    <source>
        <dbReference type="ARBA" id="ARBA00012126"/>
    </source>
</evidence>
<evidence type="ECO:0000259" key="11">
    <source>
        <dbReference type="PROSITE" id="PS51918"/>
    </source>
</evidence>
<dbReference type="GO" id="GO:0016765">
    <property type="term" value="F:transferase activity, transferring alkyl or aryl (other than methyl) groups"/>
    <property type="evidence" value="ECO:0007669"/>
    <property type="project" value="InterPro"/>
</dbReference>
<dbReference type="InterPro" id="IPR007197">
    <property type="entry name" value="rSAM"/>
</dbReference>
<dbReference type="SFLD" id="SFLDF00294">
    <property type="entry name" value="7_8-didemethyl-8-hydroxy-5-dea"/>
    <property type="match status" value="1"/>
</dbReference>
<comment type="subunit">
    <text evidence="10">The FO synthase complex consists of two subunits, CofG and CofH.</text>
</comment>
<dbReference type="InterPro" id="IPR058240">
    <property type="entry name" value="rSAM_sf"/>
</dbReference>
<name>A0A3N6QS20_9CYAN</name>
<keyword evidence="13" id="KW-1185">Reference proteome</keyword>
<feature type="domain" description="Radical SAM core" evidence="11">
    <location>
        <begin position="5"/>
        <end position="236"/>
    </location>
</feature>
<dbReference type="GO" id="GO:0051539">
    <property type="term" value="F:4 iron, 4 sulfur cluster binding"/>
    <property type="evidence" value="ECO:0007669"/>
    <property type="project" value="UniProtKB-KW"/>
</dbReference>
<evidence type="ECO:0000313" key="12">
    <source>
        <dbReference type="EMBL" id="RQH52784.1"/>
    </source>
</evidence>
<dbReference type="SMART" id="SM00729">
    <property type="entry name" value="Elp3"/>
    <property type="match status" value="1"/>
</dbReference>
<dbReference type="RefSeq" id="WP_124143730.1">
    <property type="nucleotide sequence ID" value="NZ_CAWOKI010000365.1"/>
</dbReference>
<dbReference type="EC" id="4.3.1.32" evidence="2 10"/>
<dbReference type="InterPro" id="IPR006638">
    <property type="entry name" value="Elp3/MiaA/NifB-like_rSAM"/>
</dbReference>
<dbReference type="Pfam" id="PF04055">
    <property type="entry name" value="Radical_SAM"/>
    <property type="match status" value="1"/>
</dbReference>
<dbReference type="GO" id="GO:0005506">
    <property type="term" value="F:iron ion binding"/>
    <property type="evidence" value="ECO:0007669"/>
    <property type="project" value="UniProtKB-UniRule"/>
</dbReference>
<dbReference type="UniPathway" id="UPA00072"/>
<evidence type="ECO:0000256" key="7">
    <source>
        <dbReference type="ARBA" id="ARBA00023014"/>
    </source>
</evidence>
<keyword evidence="3 10" id="KW-0004">4Fe-4S</keyword>
<evidence type="ECO:0000256" key="9">
    <source>
        <dbReference type="ARBA" id="ARBA00048974"/>
    </source>
</evidence>
<dbReference type="OrthoDB" id="9802027at2"/>
<dbReference type="HAMAP" id="MF_01611">
    <property type="entry name" value="FO_synth_sub1"/>
    <property type="match status" value="1"/>
</dbReference>
<dbReference type="Proteomes" id="UP000269154">
    <property type="component" value="Unassembled WGS sequence"/>
</dbReference>
<keyword evidence="6 10" id="KW-0408">Iron</keyword>
<dbReference type="SUPFAM" id="SSF102114">
    <property type="entry name" value="Radical SAM enzymes"/>
    <property type="match status" value="1"/>
</dbReference>
<feature type="binding site" evidence="10">
    <location>
        <position position="19"/>
    </location>
    <ligand>
        <name>[4Fe-4S] cluster</name>
        <dbReference type="ChEBI" id="CHEBI:49883"/>
        <note>4Fe-4S-S-AdoMet</note>
    </ligand>
</feature>
<dbReference type="InterPro" id="IPR013785">
    <property type="entry name" value="Aldolase_TIM"/>
</dbReference>
<evidence type="ECO:0000256" key="6">
    <source>
        <dbReference type="ARBA" id="ARBA00023004"/>
    </source>
</evidence>
<keyword evidence="8 10" id="KW-0456">Lyase</keyword>
<dbReference type="GO" id="GO:0044689">
    <property type="term" value="F:7,8-didemethyl-8-hydroxy-5-deazariboflavin synthase activity"/>
    <property type="evidence" value="ECO:0007669"/>
    <property type="project" value="UniProtKB-EC"/>
</dbReference>
<evidence type="ECO:0000256" key="3">
    <source>
        <dbReference type="ARBA" id="ARBA00022485"/>
    </source>
</evidence>
<keyword evidence="4 10" id="KW-0949">S-adenosyl-L-methionine</keyword>
<dbReference type="SFLD" id="SFLDG01064">
    <property type="entry name" value="F420__menaquinone_cofactor_bio"/>
    <property type="match status" value="1"/>
</dbReference>
<comment type="caution">
    <text evidence="12">The sequence shown here is derived from an EMBL/GenBank/DDBJ whole genome shotgun (WGS) entry which is preliminary data.</text>
</comment>
<feature type="binding site" evidence="10">
    <location>
        <position position="23"/>
    </location>
    <ligand>
        <name>[4Fe-4S] cluster</name>
        <dbReference type="ChEBI" id="CHEBI:49883"/>
        <note>4Fe-4S-S-AdoMet</note>
    </ligand>
</feature>
<dbReference type="PROSITE" id="PS51918">
    <property type="entry name" value="RADICAL_SAM"/>
    <property type="match status" value="1"/>
</dbReference>
<evidence type="ECO:0000256" key="5">
    <source>
        <dbReference type="ARBA" id="ARBA00022723"/>
    </source>
</evidence>
<dbReference type="SFLD" id="SFLDS00029">
    <property type="entry name" value="Radical_SAM"/>
    <property type="match status" value="1"/>
</dbReference>
<comment type="catalytic activity">
    <reaction evidence="9 10">
        <text>5-amino-5-(4-hydroxybenzyl)-6-(D-ribitylimino)-5,6-dihydrouracil + S-adenosyl-L-methionine = 7,8-didemethyl-8-hydroxy-5-deazariboflavin + 5'-deoxyadenosine + L-methionine + NH4(+) + H(+)</text>
        <dbReference type="Rhea" id="RHEA:55204"/>
        <dbReference type="ChEBI" id="CHEBI:15378"/>
        <dbReference type="ChEBI" id="CHEBI:17319"/>
        <dbReference type="ChEBI" id="CHEBI:28938"/>
        <dbReference type="ChEBI" id="CHEBI:57844"/>
        <dbReference type="ChEBI" id="CHEBI:59789"/>
        <dbReference type="ChEBI" id="CHEBI:59904"/>
        <dbReference type="ChEBI" id="CHEBI:85936"/>
        <dbReference type="EC" id="4.3.1.32"/>
    </reaction>
</comment>
<evidence type="ECO:0000256" key="8">
    <source>
        <dbReference type="ARBA" id="ARBA00023239"/>
    </source>
</evidence>
<dbReference type="AlphaFoldDB" id="A0A3N6QS20"/>
<protein>
    <recommendedName>
        <fullName evidence="2 10">7,8-didemethyl-8-hydroxy-5-deazariboflavin synthase</fullName>
        <ecNumber evidence="2 10">4.3.1.32</ecNumber>
    </recommendedName>
    <alternativeName>
        <fullName evidence="10">FO synthase subunit 1</fullName>
    </alternativeName>
</protein>